<reference evidence="1 2" key="1">
    <citation type="submission" date="2020-07" db="EMBL/GenBank/DDBJ databases">
        <title>Sequencing the genomes of 1000 actinobacteria strains.</title>
        <authorList>
            <person name="Klenk H.-P."/>
        </authorList>
    </citation>
    <scope>NUCLEOTIDE SEQUENCE [LARGE SCALE GENOMIC DNA]</scope>
    <source>
        <strain evidence="1 2">DSM 15475</strain>
    </source>
</reference>
<evidence type="ECO:0000313" key="2">
    <source>
        <dbReference type="Proteomes" id="UP000535437"/>
    </source>
</evidence>
<dbReference type="Gene3D" id="3.40.50.300">
    <property type="entry name" value="P-loop containing nucleotide triphosphate hydrolases"/>
    <property type="match status" value="1"/>
</dbReference>
<dbReference type="SUPFAM" id="SSF52540">
    <property type="entry name" value="P-loop containing nucleoside triphosphate hydrolases"/>
    <property type="match status" value="1"/>
</dbReference>
<dbReference type="PANTHER" id="PTHR37816">
    <property type="entry name" value="YALI0E33011P"/>
    <property type="match status" value="1"/>
</dbReference>
<dbReference type="InterPro" id="IPR027417">
    <property type="entry name" value="P-loop_NTPase"/>
</dbReference>
<keyword evidence="2" id="KW-1185">Reference proteome</keyword>
<evidence type="ECO:0000313" key="1">
    <source>
        <dbReference type="EMBL" id="NYJ78670.1"/>
    </source>
</evidence>
<dbReference type="AlphaFoldDB" id="A0A7Z0GMK2"/>
<organism evidence="1 2">
    <name type="scientific">Nesterenkonia xinjiangensis</name>
    <dbReference type="NCBI Taxonomy" id="225327"/>
    <lineage>
        <taxon>Bacteria</taxon>
        <taxon>Bacillati</taxon>
        <taxon>Actinomycetota</taxon>
        <taxon>Actinomycetes</taxon>
        <taxon>Micrococcales</taxon>
        <taxon>Micrococcaceae</taxon>
        <taxon>Nesterenkonia</taxon>
    </lineage>
</organism>
<dbReference type="PANTHER" id="PTHR37816:SF1">
    <property type="entry name" value="TOXIN"/>
    <property type="match status" value="1"/>
</dbReference>
<dbReference type="EMBL" id="JACCFY010000001">
    <property type="protein sequence ID" value="NYJ78670.1"/>
    <property type="molecule type" value="Genomic_DNA"/>
</dbReference>
<dbReference type="RefSeq" id="WP_179541980.1">
    <property type="nucleotide sequence ID" value="NZ_BAAALL010000005.1"/>
</dbReference>
<accession>A0A7Z0GMK2</accession>
<proteinExistence type="predicted"/>
<sequence length="182" mass="21521">MLTPRDPLTWTPRRIAVAGTSGAGKTTLADRLAERLDCPRVELDSLFHGPDWTPRDSFTDDVDRFTSGDRWVIEHQYREVRPLIAARADTLLWLDYPDWLSVQRLVRRTVRRRLTGAELWNGNREGPLREFFTEEDHIIRWGIRTRGRLRPVIPTVEEQYPQLHVVRFRWPREVEAWLGRLS</sequence>
<name>A0A7Z0GMK2_9MICC</name>
<gene>
    <name evidence="1" type="ORF">HNR09_002081</name>
</gene>
<dbReference type="InterPro" id="IPR052922">
    <property type="entry name" value="Cytidylate_Kinase-2"/>
</dbReference>
<protein>
    <submittedName>
        <fullName evidence="1">GTPase SAR1 family protein</fullName>
    </submittedName>
</protein>
<dbReference type="Proteomes" id="UP000535437">
    <property type="component" value="Unassembled WGS sequence"/>
</dbReference>
<comment type="caution">
    <text evidence="1">The sequence shown here is derived from an EMBL/GenBank/DDBJ whole genome shotgun (WGS) entry which is preliminary data.</text>
</comment>